<keyword evidence="3 6" id="KW-1133">Transmembrane helix</keyword>
<dbReference type="PROSITE" id="PS51503">
    <property type="entry name" value="HIG1"/>
    <property type="match status" value="1"/>
</dbReference>
<dbReference type="KEGG" id="asau:88171702"/>
<dbReference type="GeneID" id="88171702"/>
<dbReference type="PANTHER" id="PTHR28018:SF3">
    <property type="entry name" value="RESPIRATORY SUPERCOMPLEX FACTOR 2, MITOCHONDRIAL"/>
    <property type="match status" value="1"/>
</dbReference>
<name>A0AAX4H587_9ASCO</name>
<evidence type="ECO:0000256" key="5">
    <source>
        <dbReference type="SAM" id="MobiDB-lite"/>
    </source>
</evidence>
<dbReference type="InterPro" id="IPR040153">
    <property type="entry name" value="Rcf2"/>
</dbReference>
<dbReference type="GO" id="GO:0005739">
    <property type="term" value="C:mitochondrion"/>
    <property type="evidence" value="ECO:0007669"/>
    <property type="project" value="UniProtKB-SubCell"/>
</dbReference>
<evidence type="ECO:0000256" key="4">
    <source>
        <dbReference type="ARBA" id="ARBA00023136"/>
    </source>
</evidence>
<feature type="region of interest" description="Disordered" evidence="5">
    <location>
        <begin position="196"/>
        <end position="218"/>
    </location>
</feature>
<sequence length="218" mass="25192">MKIIDKHERDAHAMHVATEGLKGLFYGGVLSLGIYNFLKYRQPARFARFNTSIKACIIIMPTISLGAFYADEGSVEFDRKMYSSGYADKKMLEQYSKWKEMPFSDKLVHSLSTHKYKIILTSWIASMWGSWVYVNRDKVMTGPQKIVQARMYAQAITIVLLLSTIVLAMKEEELNKDKPAPIPEWKRVLKEREDAEKELSSRVTEMRQQAAPIEMEEK</sequence>
<gene>
    <name evidence="8" type="ORF">PUMCH_000633</name>
</gene>
<dbReference type="Proteomes" id="UP001338582">
    <property type="component" value="Chromosome 1"/>
</dbReference>
<dbReference type="InterPro" id="IPR007667">
    <property type="entry name" value="Hypoxia_induced_domain"/>
</dbReference>
<feature type="transmembrane region" description="Helical" evidence="6">
    <location>
        <begin position="20"/>
        <end position="38"/>
    </location>
</feature>
<comment type="subcellular location">
    <subcellularLocation>
        <location evidence="1">Mitochondrion</location>
    </subcellularLocation>
</comment>
<organism evidence="8 9">
    <name type="scientific">Australozyma saopauloensis</name>
    <dbReference type="NCBI Taxonomy" id="291208"/>
    <lineage>
        <taxon>Eukaryota</taxon>
        <taxon>Fungi</taxon>
        <taxon>Dikarya</taxon>
        <taxon>Ascomycota</taxon>
        <taxon>Saccharomycotina</taxon>
        <taxon>Pichiomycetes</taxon>
        <taxon>Metschnikowiaceae</taxon>
        <taxon>Australozyma</taxon>
    </lineage>
</organism>
<feature type="transmembrane region" description="Helical" evidence="6">
    <location>
        <begin position="149"/>
        <end position="169"/>
    </location>
</feature>
<dbReference type="GO" id="GO:0033617">
    <property type="term" value="P:mitochondrial respiratory chain complex IV assembly"/>
    <property type="evidence" value="ECO:0007669"/>
    <property type="project" value="TreeGrafter"/>
</dbReference>
<evidence type="ECO:0000256" key="6">
    <source>
        <dbReference type="SAM" id="Phobius"/>
    </source>
</evidence>
<proteinExistence type="predicted"/>
<dbReference type="AlphaFoldDB" id="A0AAX4H587"/>
<keyword evidence="4 6" id="KW-0472">Membrane</keyword>
<protein>
    <recommendedName>
        <fullName evidence="7">HIG1 domain-containing protein</fullName>
    </recommendedName>
</protein>
<evidence type="ECO:0000256" key="3">
    <source>
        <dbReference type="ARBA" id="ARBA00022989"/>
    </source>
</evidence>
<evidence type="ECO:0000313" key="8">
    <source>
        <dbReference type="EMBL" id="WPK23394.1"/>
    </source>
</evidence>
<evidence type="ECO:0000313" key="9">
    <source>
        <dbReference type="Proteomes" id="UP001338582"/>
    </source>
</evidence>
<accession>A0AAX4H587</accession>
<dbReference type="EMBL" id="CP138894">
    <property type="protein sequence ID" value="WPK23394.1"/>
    <property type="molecule type" value="Genomic_DNA"/>
</dbReference>
<dbReference type="Pfam" id="PF04588">
    <property type="entry name" value="HIG_1_N"/>
    <property type="match status" value="1"/>
</dbReference>
<keyword evidence="9" id="KW-1185">Reference proteome</keyword>
<dbReference type="RefSeq" id="XP_062875781.1">
    <property type="nucleotide sequence ID" value="XM_063019711.1"/>
</dbReference>
<evidence type="ECO:0000259" key="7">
    <source>
        <dbReference type="PROSITE" id="PS51503"/>
    </source>
</evidence>
<keyword evidence="2 6" id="KW-0812">Transmembrane</keyword>
<feature type="domain" description="HIG1" evidence="7">
    <location>
        <begin position="88"/>
        <end position="179"/>
    </location>
</feature>
<evidence type="ECO:0000256" key="1">
    <source>
        <dbReference type="ARBA" id="ARBA00004173"/>
    </source>
</evidence>
<reference evidence="8 9" key="1">
    <citation type="submission" date="2023-10" db="EMBL/GenBank/DDBJ databases">
        <title>Draft Genome Sequence of Candida saopaulonensis from a very Premature Infant with Sepsis.</title>
        <authorList>
            <person name="Ning Y."/>
            <person name="Dai R."/>
            <person name="Xiao M."/>
            <person name="Xu Y."/>
            <person name="Yan Q."/>
            <person name="Zhang L."/>
        </authorList>
    </citation>
    <scope>NUCLEOTIDE SEQUENCE [LARGE SCALE GENOMIC DNA]</scope>
    <source>
        <strain evidence="8 9">19XY460</strain>
    </source>
</reference>
<evidence type="ECO:0000256" key="2">
    <source>
        <dbReference type="ARBA" id="ARBA00022692"/>
    </source>
</evidence>
<dbReference type="PANTHER" id="PTHR28018">
    <property type="entry name" value="RESPIRATORY SUPERCOMPLEX FACTOR 2, MITOCHONDRIAL"/>
    <property type="match status" value="1"/>
</dbReference>